<sequence>MSGIKPDNKQRMQAYVAAVHFAISKSLLTGAPPIVLYPEPHATTLNPVWTPVALIPYPTYPTLYTPHPKIVIVLQGHPGLNWGHFDLQSNALPLSYTPLIKLDMKPCVDKLS</sequence>
<evidence type="ECO:0000313" key="1">
    <source>
        <dbReference type="EMBL" id="KAK4017894.1"/>
    </source>
</evidence>
<dbReference type="Proteomes" id="UP001234178">
    <property type="component" value="Unassembled WGS sequence"/>
</dbReference>
<protein>
    <submittedName>
        <fullName evidence="1">Uncharacterized protein</fullName>
    </submittedName>
</protein>
<proteinExistence type="predicted"/>
<comment type="caution">
    <text evidence="1">The sequence shown here is derived from an EMBL/GenBank/DDBJ whole genome shotgun (WGS) entry which is preliminary data.</text>
</comment>
<organism evidence="1 2">
    <name type="scientific">Daphnia magna</name>
    <dbReference type="NCBI Taxonomy" id="35525"/>
    <lineage>
        <taxon>Eukaryota</taxon>
        <taxon>Metazoa</taxon>
        <taxon>Ecdysozoa</taxon>
        <taxon>Arthropoda</taxon>
        <taxon>Crustacea</taxon>
        <taxon>Branchiopoda</taxon>
        <taxon>Diplostraca</taxon>
        <taxon>Cladocera</taxon>
        <taxon>Anomopoda</taxon>
        <taxon>Daphniidae</taxon>
        <taxon>Daphnia</taxon>
    </lineage>
</organism>
<accession>A0ABQ9ZYC1</accession>
<evidence type="ECO:0000313" key="2">
    <source>
        <dbReference type="Proteomes" id="UP001234178"/>
    </source>
</evidence>
<dbReference type="EMBL" id="JAOYFB010000032">
    <property type="protein sequence ID" value="KAK4017894.1"/>
    <property type="molecule type" value="Genomic_DNA"/>
</dbReference>
<name>A0ABQ9ZYC1_9CRUS</name>
<gene>
    <name evidence="1" type="ORF">OUZ56_033876</name>
</gene>
<keyword evidence="2" id="KW-1185">Reference proteome</keyword>
<reference evidence="1 2" key="1">
    <citation type="journal article" date="2023" name="Nucleic Acids Res.">
        <title>The hologenome of Daphnia magna reveals possible DNA methylation and microbiome-mediated evolution of the host genome.</title>
        <authorList>
            <person name="Chaturvedi A."/>
            <person name="Li X."/>
            <person name="Dhandapani V."/>
            <person name="Marshall H."/>
            <person name="Kissane S."/>
            <person name="Cuenca-Cambronero M."/>
            <person name="Asole G."/>
            <person name="Calvet F."/>
            <person name="Ruiz-Romero M."/>
            <person name="Marangio P."/>
            <person name="Guigo R."/>
            <person name="Rago D."/>
            <person name="Mirbahai L."/>
            <person name="Eastwood N."/>
            <person name="Colbourne J.K."/>
            <person name="Zhou J."/>
            <person name="Mallon E."/>
            <person name="Orsini L."/>
        </authorList>
    </citation>
    <scope>NUCLEOTIDE SEQUENCE [LARGE SCALE GENOMIC DNA]</scope>
    <source>
        <strain evidence="1">LRV0_1</strain>
    </source>
</reference>